<dbReference type="SUPFAM" id="SSF103088">
    <property type="entry name" value="OmpA-like"/>
    <property type="match status" value="1"/>
</dbReference>
<keyword evidence="3" id="KW-0998">Cell outer membrane</keyword>
<comment type="subcellular location">
    <subcellularLocation>
        <location evidence="1">Cell outer membrane</location>
    </subcellularLocation>
</comment>
<evidence type="ECO:0000256" key="7">
    <source>
        <dbReference type="SAM" id="SignalP"/>
    </source>
</evidence>
<feature type="chain" id="PRO_5045258560" evidence="7">
    <location>
        <begin position="25"/>
        <end position="254"/>
    </location>
</feature>
<reference evidence="10" key="1">
    <citation type="journal article" date="2019" name="Int. J. Syst. Evol. Microbiol.">
        <title>The Global Catalogue of Microorganisms (GCM) 10K type strain sequencing project: providing services to taxonomists for standard genome sequencing and annotation.</title>
        <authorList>
            <consortium name="The Broad Institute Genomics Platform"/>
            <consortium name="The Broad Institute Genome Sequencing Center for Infectious Disease"/>
            <person name="Wu L."/>
            <person name="Ma J."/>
        </authorList>
    </citation>
    <scope>NUCLEOTIDE SEQUENCE [LARGE SCALE GENOMIC DNA]</scope>
    <source>
        <strain evidence="10">KCTC 52473</strain>
    </source>
</reference>
<keyword evidence="6" id="KW-0812">Transmembrane</keyword>
<organism evidence="9 10">
    <name type="scientific">Agaribacter flavus</name>
    <dbReference type="NCBI Taxonomy" id="1902781"/>
    <lineage>
        <taxon>Bacteria</taxon>
        <taxon>Pseudomonadati</taxon>
        <taxon>Pseudomonadota</taxon>
        <taxon>Gammaproteobacteria</taxon>
        <taxon>Alteromonadales</taxon>
        <taxon>Alteromonadaceae</taxon>
        <taxon>Agaribacter</taxon>
    </lineage>
</organism>
<dbReference type="Gene3D" id="3.30.1330.60">
    <property type="entry name" value="OmpA-like domain"/>
    <property type="match status" value="1"/>
</dbReference>
<dbReference type="PRINTS" id="PR01021">
    <property type="entry name" value="OMPADOMAIN"/>
</dbReference>
<dbReference type="InterPro" id="IPR036737">
    <property type="entry name" value="OmpA-like_sf"/>
</dbReference>
<dbReference type="PANTHER" id="PTHR30329">
    <property type="entry name" value="STATOR ELEMENT OF FLAGELLAR MOTOR COMPLEX"/>
    <property type="match status" value="1"/>
</dbReference>
<dbReference type="EMBL" id="JBHRSW010000018">
    <property type="protein sequence ID" value="MFC3122189.1"/>
    <property type="molecule type" value="Genomic_DNA"/>
</dbReference>
<dbReference type="PROSITE" id="PS51123">
    <property type="entry name" value="OMPA_2"/>
    <property type="match status" value="1"/>
</dbReference>
<evidence type="ECO:0000313" key="10">
    <source>
        <dbReference type="Proteomes" id="UP001595478"/>
    </source>
</evidence>
<evidence type="ECO:0000256" key="2">
    <source>
        <dbReference type="ARBA" id="ARBA00023136"/>
    </source>
</evidence>
<accession>A0ABV7FPE2</accession>
<dbReference type="InterPro" id="IPR006664">
    <property type="entry name" value="OMP_bac"/>
</dbReference>
<dbReference type="InterPro" id="IPR006665">
    <property type="entry name" value="OmpA-like"/>
</dbReference>
<evidence type="ECO:0000256" key="1">
    <source>
        <dbReference type="ARBA" id="ARBA00004442"/>
    </source>
</evidence>
<dbReference type="Proteomes" id="UP001595478">
    <property type="component" value="Unassembled WGS sequence"/>
</dbReference>
<dbReference type="InterPro" id="IPR022511">
    <property type="entry name" value="PdsO"/>
</dbReference>
<evidence type="ECO:0000256" key="3">
    <source>
        <dbReference type="ARBA" id="ARBA00023237"/>
    </source>
</evidence>
<dbReference type="NCBIfam" id="TIGR03789">
    <property type="entry name" value="pdsO"/>
    <property type="match status" value="1"/>
</dbReference>
<keyword evidence="2 4" id="KW-0472">Membrane</keyword>
<dbReference type="PANTHER" id="PTHR30329:SF21">
    <property type="entry name" value="LIPOPROTEIN YIAD-RELATED"/>
    <property type="match status" value="1"/>
</dbReference>
<feature type="coiled-coil region" evidence="5">
    <location>
        <begin position="77"/>
        <end position="111"/>
    </location>
</feature>
<comment type="caution">
    <text evidence="9">The sequence shown here is derived from an EMBL/GenBank/DDBJ whole genome shotgun (WGS) entry which is preliminary data.</text>
</comment>
<evidence type="ECO:0000256" key="4">
    <source>
        <dbReference type="PROSITE-ProRule" id="PRU00473"/>
    </source>
</evidence>
<keyword evidence="6" id="KW-1133">Transmembrane helix</keyword>
<dbReference type="InterPro" id="IPR050330">
    <property type="entry name" value="Bact_OuterMem_StrucFunc"/>
</dbReference>
<keyword evidence="5" id="KW-0175">Coiled coil</keyword>
<keyword evidence="7" id="KW-0732">Signal</keyword>
<dbReference type="CDD" id="cd07185">
    <property type="entry name" value="OmpA_C-like"/>
    <property type="match status" value="1"/>
</dbReference>
<keyword evidence="10" id="KW-1185">Reference proteome</keyword>
<feature type="transmembrane region" description="Helical" evidence="6">
    <location>
        <begin position="43"/>
        <end position="68"/>
    </location>
</feature>
<evidence type="ECO:0000259" key="8">
    <source>
        <dbReference type="PROSITE" id="PS51123"/>
    </source>
</evidence>
<evidence type="ECO:0000256" key="6">
    <source>
        <dbReference type="SAM" id="Phobius"/>
    </source>
</evidence>
<name>A0ABV7FPE2_9ALTE</name>
<feature type="signal peptide" evidence="7">
    <location>
        <begin position="1"/>
        <end position="24"/>
    </location>
</feature>
<proteinExistence type="predicted"/>
<dbReference type="RefSeq" id="WP_376920323.1">
    <property type="nucleotide sequence ID" value="NZ_JBHRSW010000018.1"/>
</dbReference>
<feature type="domain" description="OmpA-like" evidence="8">
    <location>
        <begin position="127"/>
        <end position="247"/>
    </location>
</feature>
<evidence type="ECO:0000256" key="5">
    <source>
        <dbReference type="SAM" id="Coils"/>
    </source>
</evidence>
<sequence>MKKTILATSLFLALNVVSAGNAKASDEVKTAKESKNELIGFSSGLVAGAAVGGPVGAIVGGIFGIFIADDVNDEDKKNAQRQALNQAEYALSKQENKIIALQSDLEKLHQAKSIQLANFKEAQTKQILEVLPKLETNIQFKTASFIVEEEYTSQLDKLASLLNAYPELTVSVNGFADQRGDSHYNKVLSEQRAKAIAEYLTAKNVQASQIDYTGFGETQPQLNAQMTPSAEEYFFDRRATLKINPSQQNMTAAK</sequence>
<evidence type="ECO:0000313" key="9">
    <source>
        <dbReference type="EMBL" id="MFC3122189.1"/>
    </source>
</evidence>
<gene>
    <name evidence="9" type="primary">pdsO</name>
    <name evidence="9" type="ORF">ACFOHL_11215</name>
</gene>
<dbReference type="Pfam" id="PF00691">
    <property type="entry name" value="OmpA"/>
    <property type="match status" value="1"/>
</dbReference>
<protein>
    <submittedName>
        <fullName evidence="9">Sortase-associated OmpA-like protein PdsO</fullName>
    </submittedName>
</protein>